<name>A0A1B3BCW2_9GAMM</name>
<evidence type="ECO:0000259" key="6">
    <source>
        <dbReference type="Pfam" id="PF04893"/>
    </source>
</evidence>
<feature type="transmembrane region" description="Helical" evidence="5">
    <location>
        <begin position="124"/>
        <end position="146"/>
    </location>
</feature>
<feature type="domain" description="Yip1" evidence="6">
    <location>
        <begin position="24"/>
        <end position="197"/>
    </location>
</feature>
<keyword evidence="2 5" id="KW-0812">Transmembrane</keyword>
<dbReference type="STRING" id="1144748.KS2013_1884"/>
<feature type="transmembrane region" description="Helical" evidence="5">
    <location>
        <begin position="152"/>
        <end position="175"/>
    </location>
</feature>
<evidence type="ECO:0000256" key="2">
    <source>
        <dbReference type="ARBA" id="ARBA00022692"/>
    </source>
</evidence>
<feature type="transmembrane region" description="Helical" evidence="5">
    <location>
        <begin position="46"/>
        <end position="71"/>
    </location>
</feature>
<evidence type="ECO:0000256" key="4">
    <source>
        <dbReference type="ARBA" id="ARBA00023136"/>
    </source>
</evidence>
<dbReference type="KEGG" id="ksd:KS2013_1884"/>
<keyword evidence="8" id="KW-1185">Reference proteome</keyword>
<keyword evidence="3 5" id="KW-1133">Transmembrane helix</keyword>
<organism evidence="7 8">
    <name type="scientific">Kangiella sediminilitoris</name>
    <dbReference type="NCBI Taxonomy" id="1144748"/>
    <lineage>
        <taxon>Bacteria</taxon>
        <taxon>Pseudomonadati</taxon>
        <taxon>Pseudomonadota</taxon>
        <taxon>Gammaproteobacteria</taxon>
        <taxon>Kangiellales</taxon>
        <taxon>Kangiellaceae</taxon>
        <taxon>Kangiella</taxon>
    </lineage>
</organism>
<sequence>MSWLEVVVTNRFGIEGANMKNRFNILYKPEDTWKHIKEKNFSIPQVYLRVLIVMALLPPFFAFIGAVYSGWKIGNEDPVKLTWESALSISIAAYLAILVGAYIFSRLIHWMAKTYGSDASLSDCFALVVYSCIPLFLVSVLSAYPVLWLDMLFTLVAVAFSVRLLFLGTPIMMGIGDEKAFFFSNSIITVGLVLVVAALAMSVLFWANGVGPVFTR</sequence>
<dbReference type="GO" id="GO:0016020">
    <property type="term" value="C:membrane"/>
    <property type="evidence" value="ECO:0007669"/>
    <property type="project" value="UniProtKB-SubCell"/>
</dbReference>
<feature type="transmembrane region" description="Helical" evidence="5">
    <location>
        <begin position="187"/>
        <end position="207"/>
    </location>
</feature>
<evidence type="ECO:0000313" key="8">
    <source>
        <dbReference type="Proteomes" id="UP000094147"/>
    </source>
</evidence>
<feature type="transmembrane region" description="Helical" evidence="5">
    <location>
        <begin position="91"/>
        <end position="112"/>
    </location>
</feature>
<dbReference type="InterPro" id="IPR006977">
    <property type="entry name" value="Yip1_dom"/>
</dbReference>
<dbReference type="Pfam" id="PF04893">
    <property type="entry name" value="Yip1"/>
    <property type="match status" value="1"/>
</dbReference>
<proteinExistence type="predicted"/>
<evidence type="ECO:0000256" key="3">
    <source>
        <dbReference type="ARBA" id="ARBA00022989"/>
    </source>
</evidence>
<dbReference type="Proteomes" id="UP000094147">
    <property type="component" value="Chromosome"/>
</dbReference>
<comment type="subcellular location">
    <subcellularLocation>
        <location evidence="1">Membrane</location>
        <topology evidence="1">Multi-pass membrane protein</topology>
    </subcellularLocation>
</comment>
<keyword evidence="4 5" id="KW-0472">Membrane</keyword>
<dbReference type="AlphaFoldDB" id="A0A1B3BCW2"/>
<dbReference type="EMBL" id="CP012418">
    <property type="protein sequence ID" value="AOE50593.1"/>
    <property type="molecule type" value="Genomic_DNA"/>
</dbReference>
<reference evidence="8" key="1">
    <citation type="submission" date="2015-08" db="EMBL/GenBank/DDBJ databases">
        <authorList>
            <person name="Kim K.M."/>
        </authorList>
    </citation>
    <scope>NUCLEOTIDE SEQUENCE [LARGE SCALE GENOMIC DNA]</scope>
    <source>
        <strain evidence="8">KCTC 23892</strain>
    </source>
</reference>
<accession>A0A1B3BCW2</accession>
<evidence type="ECO:0000313" key="7">
    <source>
        <dbReference type="EMBL" id="AOE50593.1"/>
    </source>
</evidence>
<protein>
    <recommendedName>
        <fullName evidence="6">Yip1 domain-containing protein</fullName>
    </recommendedName>
</protein>
<evidence type="ECO:0000256" key="5">
    <source>
        <dbReference type="SAM" id="Phobius"/>
    </source>
</evidence>
<evidence type="ECO:0000256" key="1">
    <source>
        <dbReference type="ARBA" id="ARBA00004141"/>
    </source>
</evidence>
<gene>
    <name evidence="7" type="ORF">KS2013_1884</name>
</gene>